<organism evidence="1 2">
    <name type="scientific">Lactobacillus amylolyticus DSM 11664</name>
    <dbReference type="NCBI Taxonomy" id="585524"/>
    <lineage>
        <taxon>Bacteria</taxon>
        <taxon>Bacillati</taxon>
        <taxon>Bacillota</taxon>
        <taxon>Bacilli</taxon>
        <taxon>Lactobacillales</taxon>
        <taxon>Lactobacillaceae</taxon>
        <taxon>Lactobacillus</taxon>
    </lineage>
</organism>
<dbReference type="Proteomes" id="UP000004069">
    <property type="component" value="Unassembled WGS sequence"/>
</dbReference>
<gene>
    <name evidence="1" type="ORF">HMPREF0493_1661</name>
</gene>
<comment type="caution">
    <text evidence="1">The sequence shown here is derived from an EMBL/GenBank/DDBJ whole genome shotgun (WGS) entry which is preliminary data.</text>
</comment>
<sequence length="77" mass="8301">MFWSSNDNGVLSKDNDLLFPGSSTVPNGTAQTNAITLNNVKLGGDIIIGRPKEGVGVLSTFMSYQVNSQRQKLFPIT</sequence>
<keyword evidence="2" id="KW-1185">Reference proteome</keyword>
<accession>D4YVV0</accession>
<evidence type="ECO:0000313" key="1">
    <source>
        <dbReference type="EMBL" id="EFG54709.1"/>
    </source>
</evidence>
<name>D4YVV0_9LACO</name>
<proteinExistence type="predicted"/>
<dbReference type="EMBL" id="ADNY01000067">
    <property type="protein sequence ID" value="EFG54709.1"/>
    <property type="molecule type" value="Genomic_DNA"/>
</dbReference>
<evidence type="ECO:0000313" key="2">
    <source>
        <dbReference type="Proteomes" id="UP000004069"/>
    </source>
</evidence>
<reference evidence="1 2" key="1">
    <citation type="submission" date="2010-04" db="EMBL/GenBank/DDBJ databases">
        <authorList>
            <person name="Muzny D."/>
            <person name="Qin X."/>
            <person name="Deng J."/>
            <person name="Jiang H."/>
            <person name="Liu Y."/>
            <person name="Qu J."/>
            <person name="Song X.-Z."/>
            <person name="Zhang L."/>
            <person name="Thornton R."/>
            <person name="Coyle M."/>
            <person name="Francisco L."/>
            <person name="Jackson L."/>
            <person name="Javaid M."/>
            <person name="Korchina V."/>
            <person name="Kovar C."/>
            <person name="Mata R."/>
            <person name="Mathew T."/>
            <person name="Ngo R."/>
            <person name="Nguyen L."/>
            <person name="Nguyen N."/>
            <person name="Okwuonu G."/>
            <person name="Ongeri F."/>
            <person name="Pham C."/>
            <person name="Simmons D."/>
            <person name="Wilczek-Boney K."/>
            <person name="Hale W."/>
            <person name="Jakkamsetti A."/>
            <person name="Pham P."/>
            <person name="Ruth R."/>
            <person name="San Lucas F."/>
            <person name="Warren J."/>
            <person name="Zhang J."/>
            <person name="Zhao Z."/>
            <person name="Zhou C."/>
            <person name="Zhu D."/>
            <person name="Lee S."/>
            <person name="Bess C."/>
            <person name="Blankenburg K."/>
            <person name="Forbes L."/>
            <person name="Fu Q."/>
            <person name="Gubbala S."/>
            <person name="Hirani K."/>
            <person name="Jayaseelan J.C."/>
            <person name="Lara F."/>
            <person name="Munidasa M."/>
            <person name="Palculict T."/>
            <person name="Patil S."/>
            <person name="Pu L.-L."/>
            <person name="Saada N."/>
            <person name="Tang L."/>
            <person name="Weissenberger G."/>
            <person name="Zhu Y."/>
            <person name="Hemphill L."/>
            <person name="Shang Y."/>
            <person name="Youmans B."/>
            <person name="Ayvaz T."/>
            <person name="Ross M."/>
            <person name="Santibanez J."/>
            <person name="Aqrawi P."/>
            <person name="Gross S."/>
            <person name="Joshi V."/>
            <person name="Fowler G."/>
            <person name="Nazareth L."/>
            <person name="Reid J."/>
            <person name="Worley K."/>
            <person name="Petrosino J."/>
            <person name="Highlander S."/>
            <person name="Gibbs R."/>
        </authorList>
    </citation>
    <scope>NUCLEOTIDE SEQUENCE [LARGE SCALE GENOMIC DNA]</scope>
    <source>
        <strain evidence="1 2">DSM 11664</strain>
    </source>
</reference>
<protein>
    <submittedName>
        <fullName evidence="1">Uncharacterized protein</fullName>
    </submittedName>
</protein>
<dbReference type="AlphaFoldDB" id="D4YVV0"/>